<comment type="caution">
    <text evidence="2">The sequence shown here is derived from an EMBL/GenBank/DDBJ whole genome shotgun (WGS) entry which is preliminary data.</text>
</comment>
<dbReference type="SUPFAM" id="SSF52540">
    <property type="entry name" value="P-loop containing nucleoside triphosphate hydrolases"/>
    <property type="match status" value="1"/>
</dbReference>
<feature type="region of interest" description="Disordered" evidence="1">
    <location>
        <begin position="102"/>
        <end position="128"/>
    </location>
</feature>
<accession>A0A2A5J107</accession>
<dbReference type="GO" id="GO:0009898">
    <property type="term" value="C:cytoplasmic side of plasma membrane"/>
    <property type="evidence" value="ECO:0007669"/>
    <property type="project" value="TreeGrafter"/>
</dbReference>
<feature type="region of interest" description="Disordered" evidence="1">
    <location>
        <begin position="145"/>
        <end position="193"/>
    </location>
</feature>
<dbReference type="InterPro" id="IPR050625">
    <property type="entry name" value="ParA/MinD_ATPase"/>
</dbReference>
<dbReference type="EMBL" id="NOVD01000053">
    <property type="protein sequence ID" value="PCK23274.1"/>
    <property type="molecule type" value="Genomic_DNA"/>
</dbReference>
<dbReference type="InterPro" id="IPR027417">
    <property type="entry name" value="P-loop_NTPase"/>
</dbReference>
<dbReference type="GO" id="GO:0016887">
    <property type="term" value="F:ATP hydrolysis activity"/>
    <property type="evidence" value="ECO:0007669"/>
    <property type="project" value="TreeGrafter"/>
</dbReference>
<reference evidence="2 3" key="1">
    <citation type="submission" date="2017-07" db="EMBL/GenBank/DDBJ databases">
        <title>Draft sequence of Rhodococcus enclensis 23b-28.</title>
        <authorList>
            <person name="Besaury L."/>
            <person name="Sancelme M."/>
            <person name="Amato P."/>
            <person name="Lallement A."/>
            <person name="Delort A.-M."/>
        </authorList>
    </citation>
    <scope>NUCLEOTIDE SEQUENCE [LARGE SCALE GENOMIC DNA]</scope>
    <source>
        <strain evidence="2 3">23b-28</strain>
    </source>
</reference>
<evidence type="ECO:0000256" key="1">
    <source>
        <dbReference type="SAM" id="MobiDB-lite"/>
    </source>
</evidence>
<gene>
    <name evidence="2" type="ORF">CHR55_30460</name>
</gene>
<dbReference type="AlphaFoldDB" id="A0A2A5J107"/>
<dbReference type="PANTHER" id="PTHR43384:SF14">
    <property type="entry name" value="ESX-1 SECRETION-ASSOCIATED PROTEIN ESPI"/>
    <property type="match status" value="1"/>
</dbReference>
<evidence type="ECO:0000313" key="2">
    <source>
        <dbReference type="EMBL" id="PCK23274.1"/>
    </source>
</evidence>
<sequence length="500" mass="51395">MSALAIEITGERTALVNGAGAEEVELTADKGQSILAVIAQYSRKHSAESGAPVEVVVNEAGHTKYLTVEPDGNVTRSLPTGPISAVTDELQAVPVEVVEEPVTRSAAAESPSQQFDVAEKPGREPEVAPVEVAEEPVTMSVAPIGHLPVSSERPDNQARPVVKSRPRNERPASSAARPRTQPVPPRPAASVLAAPEIRPGSSEPARTGIRGRLNAVLNLGLAPKPESAEMRQRAAVAAIAGPIPGFSIVAVANPKGGVGKTPIAVGLNAVIARHRGAGSSVCADVAEVGGSLADRVSVPPRDGQDVLALVAAEAADPGSIRPSELSRYLARQPGGEDIVAGTFDGAGGAGLGYDDVESLATVLSAHREILIADTGNNRLAGSWQWATSNAHVLVVPVPLRRDAAAAAHRMLLDLAATSRSDVLARTVVVITDGPGDAPMVETEAVDAFLELGVHTVLRMPFEPLFASGERIAASQLRSATAQSLTVVAGAVIDLIAHAAG</sequence>
<dbReference type="PANTHER" id="PTHR43384">
    <property type="entry name" value="SEPTUM SITE-DETERMINING PROTEIN MIND HOMOLOG, CHLOROPLASTIC-RELATED"/>
    <property type="match status" value="1"/>
</dbReference>
<proteinExistence type="predicted"/>
<dbReference type="GO" id="GO:0005524">
    <property type="term" value="F:ATP binding"/>
    <property type="evidence" value="ECO:0007669"/>
    <property type="project" value="TreeGrafter"/>
</dbReference>
<dbReference type="Gene3D" id="3.40.50.300">
    <property type="entry name" value="P-loop containing nucleotide triphosphate hydrolases"/>
    <property type="match status" value="1"/>
</dbReference>
<dbReference type="GO" id="GO:0051782">
    <property type="term" value="P:negative regulation of cell division"/>
    <property type="evidence" value="ECO:0007669"/>
    <property type="project" value="TreeGrafter"/>
</dbReference>
<evidence type="ECO:0000313" key="3">
    <source>
        <dbReference type="Proteomes" id="UP000230886"/>
    </source>
</evidence>
<name>A0A2A5J107_RHOSG</name>
<feature type="compositionally biased region" description="Basic and acidic residues" evidence="1">
    <location>
        <begin position="117"/>
        <end position="126"/>
    </location>
</feature>
<organism evidence="2 3">
    <name type="scientific">Rhodococcus qingshengii</name>
    <dbReference type="NCBI Taxonomy" id="334542"/>
    <lineage>
        <taxon>Bacteria</taxon>
        <taxon>Bacillati</taxon>
        <taxon>Actinomycetota</taxon>
        <taxon>Actinomycetes</taxon>
        <taxon>Mycobacteriales</taxon>
        <taxon>Nocardiaceae</taxon>
        <taxon>Rhodococcus</taxon>
        <taxon>Rhodococcus erythropolis group</taxon>
    </lineage>
</organism>
<protein>
    <submittedName>
        <fullName evidence="2">Chromosome partitioning protein ParA</fullName>
    </submittedName>
</protein>
<dbReference type="RefSeq" id="WP_099698752.1">
    <property type="nucleotide sequence ID" value="NZ_NOVD01000053.1"/>
</dbReference>
<dbReference type="GO" id="GO:0005829">
    <property type="term" value="C:cytosol"/>
    <property type="evidence" value="ECO:0007669"/>
    <property type="project" value="TreeGrafter"/>
</dbReference>
<dbReference type="Proteomes" id="UP000230886">
    <property type="component" value="Unassembled WGS sequence"/>
</dbReference>